<evidence type="ECO:0000259" key="3">
    <source>
        <dbReference type="PROSITE" id="PS51178"/>
    </source>
</evidence>
<gene>
    <name evidence="4" type="ORF">UFOPK3772_01789</name>
</gene>
<organism evidence="4">
    <name type="scientific">freshwater metagenome</name>
    <dbReference type="NCBI Taxonomy" id="449393"/>
    <lineage>
        <taxon>unclassified sequences</taxon>
        <taxon>metagenomes</taxon>
        <taxon>ecological metagenomes</taxon>
    </lineage>
</organism>
<feature type="region of interest" description="Disordered" evidence="1">
    <location>
        <begin position="27"/>
        <end position="81"/>
    </location>
</feature>
<feature type="compositionally biased region" description="Pro residues" evidence="1">
    <location>
        <begin position="42"/>
        <end position="54"/>
    </location>
</feature>
<feature type="region of interest" description="Disordered" evidence="1">
    <location>
        <begin position="112"/>
        <end position="157"/>
    </location>
</feature>
<protein>
    <submittedName>
        <fullName evidence="4">Unannotated protein</fullName>
    </submittedName>
</protein>
<evidence type="ECO:0000256" key="1">
    <source>
        <dbReference type="SAM" id="MobiDB-lite"/>
    </source>
</evidence>
<keyword evidence="2" id="KW-0812">Transmembrane</keyword>
<evidence type="ECO:0000256" key="2">
    <source>
        <dbReference type="SAM" id="Phobius"/>
    </source>
</evidence>
<feature type="domain" description="PASTA" evidence="3">
    <location>
        <begin position="154"/>
        <end position="226"/>
    </location>
</feature>
<keyword evidence="2" id="KW-0472">Membrane</keyword>
<dbReference type="Pfam" id="PF13248">
    <property type="entry name" value="Zn_ribbon_3"/>
    <property type="match status" value="1"/>
</dbReference>
<feature type="compositionally biased region" description="Low complexity" evidence="1">
    <location>
        <begin position="29"/>
        <end position="41"/>
    </location>
</feature>
<dbReference type="AlphaFoldDB" id="A0A6J7KLZ1"/>
<feature type="compositionally biased region" description="Polar residues" evidence="1">
    <location>
        <begin position="136"/>
        <end position="152"/>
    </location>
</feature>
<dbReference type="InterPro" id="IPR059113">
    <property type="entry name" value="Znf_ribbon"/>
</dbReference>
<reference evidence="4" key="1">
    <citation type="submission" date="2020-05" db="EMBL/GenBank/DDBJ databases">
        <authorList>
            <person name="Chiriac C."/>
            <person name="Salcher M."/>
            <person name="Ghai R."/>
            <person name="Kavagutti S V."/>
        </authorList>
    </citation>
    <scope>NUCLEOTIDE SEQUENCE</scope>
</reference>
<keyword evidence="2" id="KW-1133">Transmembrane helix</keyword>
<feature type="transmembrane region" description="Helical" evidence="2">
    <location>
        <begin position="86"/>
        <end position="104"/>
    </location>
</feature>
<dbReference type="Gene3D" id="3.30.10.20">
    <property type="match status" value="1"/>
</dbReference>
<dbReference type="EMBL" id="CAFBNE010000056">
    <property type="protein sequence ID" value="CAB4954884.1"/>
    <property type="molecule type" value="Genomic_DNA"/>
</dbReference>
<proteinExistence type="predicted"/>
<dbReference type="InterPro" id="IPR005543">
    <property type="entry name" value="PASTA_dom"/>
</dbReference>
<name>A0A6J7KLZ1_9ZZZZ</name>
<evidence type="ECO:0000313" key="4">
    <source>
        <dbReference type="EMBL" id="CAB4954884.1"/>
    </source>
</evidence>
<accession>A0A6J7KLZ1</accession>
<dbReference type="PROSITE" id="PS51178">
    <property type="entry name" value="PASTA"/>
    <property type="match status" value="1"/>
</dbReference>
<sequence>MTAALTYCSECGQPLATPSAKFCSACGTPVPSASAAASAPPASGPTPVAPPLPAISPRIQPRQPVATPATGPTRGPEPSRRRGRNFLLLVLIGVGLVAAFMLGARTNGDPAATDQVLGNSSTVEPSPAGIPASGSGEPSNPDSDPSTANVTPSKPAAPVMPSVVGMVLQDAQNLLQSQGSYLMDQVDASGAGRIQFFDSNWRVCSQEPLAGSPLSTIDVVTLGAVKLDESCP</sequence>